<evidence type="ECO:0000313" key="1">
    <source>
        <dbReference type="EMBL" id="KAH9794394.1"/>
    </source>
</evidence>
<keyword evidence="1" id="KW-0012">Acyltransferase</keyword>
<keyword evidence="1" id="KW-0808">Transferase</keyword>
<organism evidence="1 2">
    <name type="scientific">Citrus sinensis</name>
    <name type="common">Sweet orange</name>
    <name type="synonym">Citrus aurantium var. sinensis</name>
    <dbReference type="NCBI Taxonomy" id="2711"/>
    <lineage>
        <taxon>Eukaryota</taxon>
        <taxon>Viridiplantae</taxon>
        <taxon>Streptophyta</taxon>
        <taxon>Embryophyta</taxon>
        <taxon>Tracheophyta</taxon>
        <taxon>Spermatophyta</taxon>
        <taxon>Magnoliopsida</taxon>
        <taxon>eudicotyledons</taxon>
        <taxon>Gunneridae</taxon>
        <taxon>Pentapetalae</taxon>
        <taxon>rosids</taxon>
        <taxon>malvids</taxon>
        <taxon>Sapindales</taxon>
        <taxon>Rutaceae</taxon>
        <taxon>Aurantioideae</taxon>
        <taxon>Citrus</taxon>
    </lineage>
</organism>
<comment type="caution">
    <text evidence="1">The sequence shown here is derived from an EMBL/GenBank/DDBJ whole genome shotgun (WGS) entry which is preliminary data.</text>
</comment>
<protein>
    <submittedName>
        <fullName evidence="1">Brassinosteroid-related acyltransferase 1</fullName>
    </submittedName>
</protein>
<accession>A0ACB8N922</accession>
<keyword evidence="2" id="KW-1185">Reference proteome</keyword>
<dbReference type="EMBL" id="CM039171">
    <property type="protein sequence ID" value="KAH9794394.1"/>
    <property type="molecule type" value="Genomic_DNA"/>
</dbReference>
<evidence type="ECO:0000313" key="2">
    <source>
        <dbReference type="Proteomes" id="UP000829398"/>
    </source>
</evidence>
<proteinExistence type="predicted"/>
<name>A0ACB8N922_CITSI</name>
<dbReference type="Proteomes" id="UP000829398">
    <property type="component" value="Chromosome 2"/>
</dbReference>
<reference evidence="2" key="1">
    <citation type="journal article" date="2023" name="Hortic. Res.">
        <title>A chromosome-level phased genome enabling allele-level studies in sweet orange: a case study on citrus Huanglongbing tolerance.</title>
        <authorList>
            <person name="Wu B."/>
            <person name="Yu Q."/>
            <person name="Deng Z."/>
            <person name="Duan Y."/>
            <person name="Luo F."/>
            <person name="Gmitter F. Jr."/>
        </authorList>
    </citation>
    <scope>NUCLEOTIDE SEQUENCE [LARGE SCALE GENOMIC DNA]</scope>
    <source>
        <strain evidence="2">cv. Valencia</strain>
    </source>
</reference>
<gene>
    <name evidence="1" type="ORF">KPL71_004881</name>
</gene>
<sequence length="505" mass="56204">MGVRLWYHCGTIPQLDPAIGSSYGDHCRPDPMAGSSCAMDLEITLKETITVRPSELQAANIQTIELSGLDRISPAMLYTIFFFKSQLKNDGENPIELERAKRALQRVLVSWYPAAGRFKFNETTGKLEIDCNNKGVTMITAVTESKLEEFGCLHEYKPCYEKLVPKLSQSSDVSENPLVLVQITSFACGGISIGLGGSHALFDGVGAFKFLASWAHVSSGKDESDLTFPNHSRDALLHAISSPNYACPDTSAASIYEQDHVAAIQDLYRIPMQAMASDDRCWKTALSKFGQIDPQGELVLVTLSVKKVVVDAWKGMAIESGNLTRCSTFDVLCAHVWKARVMALKLHPRTNICLQFPVDSRSRLRPPLGENFTGNAFVLASVSCSVKDLLKEPLHQTIQRIQEAKDVITDEYIKLYAKALEYSSDKFFPSMRELTIITDWLRFPFHALDFGWGPRLSGAVLLATPVPETAFLMLDLEGGYLVRLGIEKKHVQNLINNFNNFDFKY</sequence>